<feature type="chain" id="PRO_5026867160" evidence="2">
    <location>
        <begin position="28"/>
        <end position="684"/>
    </location>
</feature>
<keyword evidence="1" id="KW-0472">Membrane</keyword>
<dbReference type="PANTHER" id="PTHR38038:SF1">
    <property type="entry name" value="PENICILLIN-BINDING PROTEIN ACTIVATOR LPOA"/>
    <property type="match status" value="1"/>
</dbReference>
<dbReference type="AlphaFoldDB" id="A0A6L9MW60"/>
<dbReference type="EMBL" id="JAAAWP010000008">
    <property type="protein sequence ID" value="NDW22418.1"/>
    <property type="molecule type" value="Genomic_DNA"/>
</dbReference>
<dbReference type="GO" id="GO:0031241">
    <property type="term" value="C:periplasmic side of cell outer membrane"/>
    <property type="evidence" value="ECO:0007669"/>
    <property type="project" value="TreeGrafter"/>
</dbReference>
<dbReference type="PANTHER" id="PTHR38038">
    <property type="entry name" value="PENICILLIN-BINDING PROTEIN ACTIVATOR LPOA"/>
    <property type="match status" value="1"/>
</dbReference>
<dbReference type="RefSeq" id="WP_163112217.1">
    <property type="nucleotide sequence ID" value="NZ_JAAAWP010000008.1"/>
</dbReference>
<keyword evidence="4" id="KW-1185">Reference proteome</keyword>
<dbReference type="GO" id="GO:0009252">
    <property type="term" value="P:peptidoglycan biosynthetic process"/>
    <property type="evidence" value="ECO:0007669"/>
    <property type="project" value="TreeGrafter"/>
</dbReference>
<dbReference type="InterPro" id="IPR028082">
    <property type="entry name" value="Peripla_BP_I"/>
</dbReference>
<evidence type="ECO:0000313" key="3">
    <source>
        <dbReference type="EMBL" id="NDW22418.1"/>
    </source>
</evidence>
<dbReference type="PROSITE" id="PS51257">
    <property type="entry name" value="PROKAR_LIPOPROTEIN"/>
    <property type="match status" value="1"/>
</dbReference>
<protein>
    <submittedName>
        <fullName evidence="3">Penicillin-binding protein activator</fullName>
    </submittedName>
</protein>
<evidence type="ECO:0000313" key="4">
    <source>
        <dbReference type="Proteomes" id="UP000478837"/>
    </source>
</evidence>
<sequence length="684" mass="76008">MRHLGFSRKNITHTAVASLLLSPLLLAGCGSTPQKTVSVAKNRPVAVQETPLVNEVTPEHKLVEAKKVWSDTQNKALRDSLLLEAAQLYMLQQKPIMAQQILYEVKQDGVSPENQSFYALLMAKVYADQSDVSAEELLSLLESVSGNKDLLIEKAHLQAQLFAKDGNYSAAANSLLNTDLPDEQKVEQVWKWITSMPVSSLDDIAQQYSALSPFVSLRKLTEEYSSSPEKLAENLNNFQKVYAGHSLGATFPDDVLNATKLQRANINAITVLLPLSGRLATTGSTVKNGIMAAYYQSIEDRQGNEVGQEQRNLPTLHFIDTVDKDVNDIIAEIGDAKFIIGPLLKSNVERIIPALPVGVNVLALNRSDDITQIETPFNTSASNSQQLIFNDVQYSNNAQYGDKGKRGDNNSLESAQSSANGPIAANFFALAPEDEAKQLAELIFNKGFRAPIVIAEQSSLYERMDDTFKSHWESLNKAEGKYKTNITSVTFNDSNSLREGITSALDVAQSNERINQIEYMTNDEVYNMPRSRRDIDAIIAFASPQDTELLNPIIEASLNPLGGKPIPVYATSRSMDYDSGKNQWRDLKNIHFIDMPWMMPQHQWKPLAQTVEQAFDGQNTMQKRLFAFGYDAYELLPKLGILNTLHYLHHNGLTGALSLNENGEVERKQPTAIIRNEKVESISE</sequence>
<dbReference type="Proteomes" id="UP000478837">
    <property type="component" value="Unassembled WGS sequence"/>
</dbReference>
<evidence type="ECO:0000256" key="2">
    <source>
        <dbReference type="SAM" id="SignalP"/>
    </source>
</evidence>
<dbReference type="Gene3D" id="1.25.40.650">
    <property type="match status" value="1"/>
</dbReference>
<reference evidence="3 4" key="1">
    <citation type="submission" date="2020-01" db="EMBL/GenBank/DDBJ databases">
        <title>Genomes of bacteria type strains.</title>
        <authorList>
            <person name="Chen J."/>
            <person name="Zhu S."/>
            <person name="Yang J."/>
        </authorList>
    </citation>
    <scope>NUCLEOTIDE SEQUENCE [LARGE SCALE GENOMIC DNA]</scope>
    <source>
        <strain evidence="3 4">LMG 22958</strain>
    </source>
</reference>
<dbReference type="SUPFAM" id="SSF53822">
    <property type="entry name" value="Periplasmic binding protein-like I"/>
    <property type="match status" value="2"/>
</dbReference>
<dbReference type="InterPro" id="IPR007443">
    <property type="entry name" value="LpoA"/>
</dbReference>
<proteinExistence type="predicted"/>
<dbReference type="Pfam" id="PF04348">
    <property type="entry name" value="LppC"/>
    <property type="match status" value="2"/>
</dbReference>
<dbReference type="CDD" id="cd06339">
    <property type="entry name" value="PBP1_YraM_LppC_lipoprotein-like"/>
    <property type="match status" value="1"/>
</dbReference>
<comment type="caution">
    <text evidence="3">The sequence shown here is derived from an EMBL/GenBank/DDBJ whole genome shotgun (WGS) entry which is preliminary data.</text>
</comment>
<accession>A0A6L9MW60</accession>
<dbReference type="Gene3D" id="3.40.50.2300">
    <property type="match status" value="2"/>
</dbReference>
<feature type="signal peptide" evidence="2">
    <location>
        <begin position="1"/>
        <end position="27"/>
    </location>
</feature>
<organism evidence="3 4">
    <name type="scientific">Alteromonas hispanica</name>
    <dbReference type="NCBI Taxonomy" id="315421"/>
    <lineage>
        <taxon>Bacteria</taxon>
        <taxon>Pseudomonadati</taxon>
        <taxon>Pseudomonadota</taxon>
        <taxon>Gammaproteobacteria</taxon>
        <taxon>Alteromonadales</taxon>
        <taxon>Alteromonadaceae</taxon>
        <taxon>Alteromonas/Salinimonas group</taxon>
        <taxon>Alteromonas</taxon>
    </lineage>
</organism>
<dbReference type="GO" id="GO:0030234">
    <property type="term" value="F:enzyme regulator activity"/>
    <property type="evidence" value="ECO:0007669"/>
    <property type="project" value="TreeGrafter"/>
</dbReference>
<name>A0A6L9MW60_9ALTE</name>
<keyword evidence="2" id="KW-0732">Signal</keyword>
<gene>
    <name evidence="3" type="ORF">GTW09_12870</name>
</gene>
<evidence type="ECO:0000256" key="1">
    <source>
        <dbReference type="ARBA" id="ARBA00023136"/>
    </source>
</evidence>